<dbReference type="PANTHER" id="PTHR43976">
    <property type="entry name" value="SHORT CHAIN DEHYDROGENASE"/>
    <property type="match status" value="1"/>
</dbReference>
<dbReference type="PRINTS" id="PR00080">
    <property type="entry name" value="SDRFAMILY"/>
</dbReference>
<dbReference type="InterPro" id="IPR020904">
    <property type="entry name" value="Sc_DH/Rdtase_CS"/>
</dbReference>
<dbReference type="Gene3D" id="3.40.50.720">
    <property type="entry name" value="NAD(P)-binding Rossmann-like Domain"/>
    <property type="match status" value="1"/>
</dbReference>
<dbReference type="PRINTS" id="PR00081">
    <property type="entry name" value="GDHRDH"/>
</dbReference>
<dbReference type="SUPFAM" id="SSF51735">
    <property type="entry name" value="NAD(P)-binding Rossmann-fold domains"/>
    <property type="match status" value="1"/>
</dbReference>
<keyword evidence="2" id="KW-0521">NADP</keyword>
<dbReference type="Pfam" id="PF00106">
    <property type="entry name" value="adh_short"/>
    <property type="match status" value="1"/>
</dbReference>
<keyword evidence="3" id="KW-0560">Oxidoreductase</keyword>
<dbReference type="EMBL" id="JAGPYM010000056">
    <property type="protein sequence ID" value="KAH6871316.1"/>
    <property type="molecule type" value="Genomic_DNA"/>
</dbReference>
<gene>
    <name evidence="5" type="ORF">B0T10DRAFT_523102</name>
</gene>
<dbReference type="PANTHER" id="PTHR43976:SF16">
    <property type="entry name" value="SHORT-CHAIN DEHYDROGENASE_REDUCTASE FAMILY PROTEIN"/>
    <property type="match status" value="1"/>
</dbReference>
<name>A0A9P9AK96_9HYPO</name>
<accession>A0A9P9AK96</accession>
<comment type="caution">
    <text evidence="5">The sequence shown here is derived from an EMBL/GenBank/DDBJ whole genome shotgun (WGS) entry which is preliminary data.</text>
</comment>
<dbReference type="AlphaFoldDB" id="A0A9P9AK96"/>
<dbReference type="InterPro" id="IPR051911">
    <property type="entry name" value="SDR_oxidoreductase"/>
</dbReference>
<organism evidence="5 6">
    <name type="scientific">Thelonectria olida</name>
    <dbReference type="NCBI Taxonomy" id="1576542"/>
    <lineage>
        <taxon>Eukaryota</taxon>
        <taxon>Fungi</taxon>
        <taxon>Dikarya</taxon>
        <taxon>Ascomycota</taxon>
        <taxon>Pezizomycotina</taxon>
        <taxon>Sordariomycetes</taxon>
        <taxon>Hypocreomycetidae</taxon>
        <taxon>Hypocreales</taxon>
        <taxon>Nectriaceae</taxon>
        <taxon>Thelonectria</taxon>
    </lineage>
</organism>
<keyword evidence="6" id="KW-1185">Reference proteome</keyword>
<comment type="similarity">
    <text evidence="1 4">Belongs to the short-chain dehydrogenases/reductases (SDR) family.</text>
</comment>
<dbReference type="InterPro" id="IPR036291">
    <property type="entry name" value="NAD(P)-bd_dom_sf"/>
</dbReference>
<evidence type="ECO:0000256" key="4">
    <source>
        <dbReference type="RuleBase" id="RU000363"/>
    </source>
</evidence>
<dbReference type="InterPro" id="IPR002347">
    <property type="entry name" value="SDR_fam"/>
</dbReference>
<dbReference type="PROSITE" id="PS00061">
    <property type="entry name" value="ADH_SHORT"/>
    <property type="match status" value="1"/>
</dbReference>
<evidence type="ECO:0000313" key="6">
    <source>
        <dbReference type="Proteomes" id="UP000777438"/>
    </source>
</evidence>
<reference evidence="5 6" key="1">
    <citation type="journal article" date="2021" name="Nat. Commun.">
        <title>Genetic determinants of endophytism in the Arabidopsis root mycobiome.</title>
        <authorList>
            <person name="Mesny F."/>
            <person name="Miyauchi S."/>
            <person name="Thiergart T."/>
            <person name="Pickel B."/>
            <person name="Atanasova L."/>
            <person name="Karlsson M."/>
            <person name="Huettel B."/>
            <person name="Barry K.W."/>
            <person name="Haridas S."/>
            <person name="Chen C."/>
            <person name="Bauer D."/>
            <person name="Andreopoulos W."/>
            <person name="Pangilinan J."/>
            <person name="LaButti K."/>
            <person name="Riley R."/>
            <person name="Lipzen A."/>
            <person name="Clum A."/>
            <person name="Drula E."/>
            <person name="Henrissat B."/>
            <person name="Kohler A."/>
            <person name="Grigoriev I.V."/>
            <person name="Martin F.M."/>
            <person name="Hacquard S."/>
        </authorList>
    </citation>
    <scope>NUCLEOTIDE SEQUENCE [LARGE SCALE GENOMIC DNA]</scope>
    <source>
        <strain evidence="5 6">MPI-CAGE-CH-0241</strain>
    </source>
</reference>
<proteinExistence type="inferred from homology"/>
<evidence type="ECO:0000313" key="5">
    <source>
        <dbReference type="EMBL" id="KAH6871316.1"/>
    </source>
</evidence>
<dbReference type="GO" id="GO:0016491">
    <property type="term" value="F:oxidoreductase activity"/>
    <property type="evidence" value="ECO:0007669"/>
    <property type="project" value="UniProtKB-KW"/>
</dbReference>
<evidence type="ECO:0000256" key="3">
    <source>
        <dbReference type="ARBA" id="ARBA00023002"/>
    </source>
</evidence>
<dbReference type="CDD" id="cd05374">
    <property type="entry name" value="17beta-HSD-like_SDR_c"/>
    <property type="match status" value="1"/>
</dbReference>
<dbReference type="Proteomes" id="UP000777438">
    <property type="component" value="Unassembled WGS sequence"/>
</dbReference>
<evidence type="ECO:0000256" key="1">
    <source>
        <dbReference type="ARBA" id="ARBA00006484"/>
    </source>
</evidence>
<dbReference type="OrthoDB" id="1274115at2759"/>
<sequence>MALLVWFITGASSGFGLLLCQRALLTGHRVIGTVRSRTRAVEAINSIEAKGGRIIEMDMTESQESISSKVKAAEAVYGRIDVLVNNAGCSIVGPLEAFTEAEAGHLFQTNFFGALYTIQATLPGMRERRAGTIVNISSVEGQDGTAASGLYAASKFALEGMSESLGHEVKEFGISVLVVEPGAFRTNFLNAVAMNEKGVPEGYKGTVVDRIAQALLAFAAKAAKPPHTAGDPAKAVERMFEVISGEGIGGPLKGKIFRLPLGEDSLRRIGNKVASLSGDISLAGAIGSSTKY</sequence>
<evidence type="ECO:0000256" key="2">
    <source>
        <dbReference type="ARBA" id="ARBA00022857"/>
    </source>
</evidence>
<protein>
    <submittedName>
        <fullName evidence="5">Uncharacterized protein</fullName>
    </submittedName>
</protein>